<name>A0A9D2ZUF6_9BACT</name>
<organism evidence="1 2">
    <name type="scientific">Candidatus Avibacteroides avistercoris</name>
    <dbReference type="NCBI Taxonomy" id="2840690"/>
    <lineage>
        <taxon>Bacteria</taxon>
        <taxon>Pseudomonadati</taxon>
        <taxon>Bacteroidota</taxon>
        <taxon>Bacteroidia</taxon>
        <taxon>Bacteroidales</taxon>
        <taxon>Bacteroidaceae</taxon>
        <taxon>Bacteroidaceae incertae sedis</taxon>
        <taxon>Candidatus Avibacteroides</taxon>
    </lineage>
</organism>
<proteinExistence type="predicted"/>
<dbReference type="Gene3D" id="2.40.160.130">
    <property type="entry name" value="Capsule assembly protein Wzi"/>
    <property type="match status" value="1"/>
</dbReference>
<evidence type="ECO:0000313" key="1">
    <source>
        <dbReference type="EMBL" id="HJD53093.1"/>
    </source>
</evidence>
<gene>
    <name evidence="1" type="ORF">IAA93_05160</name>
</gene>
<comment type="caution">
    <text evidence="1">The sequence shown here is derived from an EMBL/GenBank/DDBJ whole genome shotgun (WGS) entry which is preliminary data.</text>
</comment>
<dbReference type="EMBL" id="DWUP01000108">
    <property type="protein sequence ID" value="HJD53093.1"/>
    <property type="molecule type" value="Genomic_DNA"/>
</dbReference>
<reference evidence="1" key="1">
    <citation type="journal article" date="2021" name="PeerJ">
        <title>Extensive microbial diversity within the chicken gut microbiome revealed by metagenomics and culture.</title>
        <authorList>
            <person name="Gilroy R."/>
            <person name="Ravi A."/>
            <person name="Getino M."/>
            <person name="Pursley I."/>
            <person name="Horton D.L."/>
            <person name="Alikhan N.F."/>
            <person name="Baker D."/>
            <person name="Gharbi K."/>
            <person name="Hall N."/>
            <person name="Watson M."/>
            <person name="Adriaenssens E.M."/>
            <person name="Foster-Nyarko E."/>
            <person name="Jarju S."/>
            <person name="Secka A."/>
            <person name="Antonio M."/>
            <person name="Oren A."/>
            <person name="Chaudhuri R.R."/>
            <person name="La Ragione R."/>
            <person name="Hildebrand F."/>
            <person name="Pallen M.J."/>
        </authorList>
    </citation>
    <scope>NUCLEOTIDE SEQUENCE</scope>
    <source>
        <strain evidence="1">MalCec1-1739</strain>
    </source>
</reference>
<dbReference type="AlphaFoldDB" id="A0A9D2ZUF6"/>
<protein>
    <submittedName>
        <fullName evidence="1">Capsule assembly Wzi family protein</fullName>
    </submittedName>
</protein>
<sequence>MTAYAQDLPAGTPRQSLDAAIGLEAAGHTGDHTPMWQVSNRHGLPSIDNYGLVRAAISYDNRLAHNWRLETKVDLAGGIGTDSHFIIQQAYADIYFKWLGLSIGSKEEHFSPLDSDLSSGGLVWSGNARPIPQVKLGAFDYVQICRRFALKAEVSFGWYTDDNYLRETVDKGETYVTGIKYHTKNFYMRIGDPAGHWLWEMGYRLDTQFGGTQHLADGSTVTLGKGLRQYWEALIPQSGSSDANVGEQIAFSGNFLGSELLKLTYQWKGKRVAAYMENYFDDFSGMGKLNGWDGLWGIEYHNTAKSPITSIVVEYYQSTDQSGPLHGSDYDPLCHKTGGADNYYNNYLYQGWTHWGHSMGTPLAVSPMYNSYGTPGFLHNRVKALHLGIKGDITGQWSYRLLMTFSRSWGTYFKPSIDVAENFSLLAEVHYAPEKLRGWTFAASFGADTGDLYGDNAGLQVRVKKEFNILKR</sequence>
<dbReference type="InterPro" id="IPR038636">
    <property type="entry name" value="Wzi_sf"/>
</dbReference>
<accession>A0A9D2ZUF6</accession>
<evidence type="ECO:0000313" key="2">
    <source>
        <dbReference type="Proteomes" id="UP000787625"/>
    </source>
</evidence>
<reference evidence="1" key="2">
    <citation type="submission" date="2021-04" db="EMBL/GenBank/DDBJ databases">
        <authorList>
            <person name="Gilroy R."/>
        </authorList>
    </citation>
    <scope>NUCLEOTIDE SEQUENCE</scope>
    <source>
        <strain evidence="1">MalCec1-1739</strain>
    </source>
</reference>
<dbReference type="Proteomes" id="UP000787625">
    <property type="component" value="Unassembled WGS sequence"/>
</dbReference>